<dbReference type="SUPFAM" id="SSF55874">
    <property type="entry name" value="ATPase domain of HSP90 chaperone/DNA topoisomerase II/histidine kinase"/>
    <property type="match status" value="1"/>
</dbReference>
<evidence type="ECO:0000256" key="1">
    <source>
        <dbReference type="ARBA" id="ARBA00000085"/>
    </source>
</evidence>
<accession>A0ABX1JAC5</accession>
<organism evidence="11 12">
    <name type="scientific">Amycolatopsis acididurans</name>
    <dbReference type="NCBI Taxonomy" id="2724524"/>
    <lineage>
        <taxon>Bacteria</taxon>
        <taxon>Bacillati</taxon>
        <taxon>Actinomycetota</taxon>
        <taxon>Actinomycetes</taxon>
        <taxon>Pseudonocardiales</taxon>
        <taxon>Pseudonocardiaceae</taxon>
        <taxon>Amycolatopsis</taxon>
    </lineage>
</organism>
<keyword evidence="6" id="KW-0418">Kinase</keyword>
<evidence type="ECO:0000256" key="2">
    <source>
        <dbReference type="ARBA" id="ARBA00012438"/>
    </source>
</evidence>
<evidence type="ECO:0000256" key="7">
    <source>
        <dbReference type="ARBA" id="ARBA00022989"/>
    </source>
</evidence>
<dbReference type="EC" id="2.7.13.3" evidence="2"/>
<evidence type="ECO:0000256" key="3">
    <source>
        <dbReference type="ARBA" id="ARBA00022553"/>
    </source>
</evidence>
<reference evidence="11 12" key="1">
    <citation type="submission" date="2020-04" db="EMBL/GenBank/DDBJ databases">
        <title>Novel species.</title>
        <authorList>
            <person name="Teo W.F.A."/>
            <person name="Lipun K."/>
            <person name="Srisuk N."/>
            <person name="Duangmal K."/>
        </authorList>
    </citation>
    <scope>NUCLEOTIDE SEQUENCE [LARGE SCALE GENOMIC DNA]</scope>
    <source>
        <strain evidence="11 12">K13G38</strain>
    </source>
</reference>
<dbReference type="InterPro" id="IPR005467">
    <property type="entry name" value="His_kinase_dom"/>
</dbReference>
<dbReference type="InterPro" id="IPR013587">
    <property type="entry name" value="Nitrate/nitrite_sensing"/>
</dbReference>
<keyword evidence="12" id="KW-1185">Reference proteome</keyword>
<evidence type="ECO:0000256" key="6">
    <source>
        <dbReference type="ARBA" id="ARBA00022777"/>
    </source>
</evidence>
<feature type="domain" description="Histidine kinase" evidence="10">
    <location>
        <begin position="537"/>
        <end position="645"/>
    </location>
</feature>
<dbReference type="Pfam" id="PF02518">
    <property type="entry name" value="HATPase_c"/>
    <property type="match status" value="1"/>
</dbReference>
<dbReference type="InterPro" id="IPR050428">
    <property type="entry name" value="TCS_sensor_his_kinase"/>
</dbReference>
<feature type="transmembrane region" description="Helical" evidence="9">
    <location>
        <begin position="324"/>
        <end position="350"/>
    </location>
</feature>
<dbReference type="EMBL" id="JAAXLS010000026">
    <property type="protein sequence ID" value="NKQ56742.1"/>
    <property type="molecule type" value="Genomic_DNA"/>
</dbReference>
<dbReference type="InterPro" id="IPR036890">
    <property type="entry name" value="HATPase_C_sf"/>
</dbReference>
<evidence type="ECO:0000256" key="5">
    <source>
        <dbReference type="ARBA" id="ARBA00022692"/>
    </source>
</evidence>
<feature type="compositionally biased region" description="Low complexity" evidence="8">
    <location>
        <begin position="754"/>
        <end position="769"/>
    </location>
</feature>
<sequence length="791" mass="84652">MAKRAKGNRWLGRLTGAWARRRSRASIRTRVLAIVLIPSLALLITGATIAGILVDNGLTARNFSAYLSQTADLAVKFGGVVQAERSASLRVLGGDRQAQTELTSRRDDTTAVLTIMSGAAGTSAKATGINPEAMAAANAKLVELVSRLPVVRQSVDVRASTATEVDDFYTQLSGYVVTGLEDIARTSPDSSSATEEIVSTDLYAVTDSQSRAAGFAAADVAKGVLSPDEKFAHAQRVGGYRSQLDAAVPRLTGTERTRYDALVASPGWQLVTRAENTLATTGTLGVGLADFVTAEQHVSSELLGLWGDHFRYAESLAEDAGTTLLWQSILAGAGVLLLAVAAFLIALRLANALVRRLRTLRTKTLELARETLPSMVRRLNDGEPVDVESEMTVVDDGHDEIGQVAQAFTTAQRTAVDAAAAEAKTRGGINRVFLDIAHRSQVVVHRQLEVLDAAEAKQSDPEHLELLFKLDHLATRARRNAENLLILGGGQPGRKWRKPVALEEIVRSAISETEGFERVSAVRLPEVRVLGAVVADLVHLLAELVDNAISFSPPGAPVAVRGNLVGRGVVVEVEDQGLGIELAERERLNETLHNPPDFQQMALAGERNLGLFVIGQLAQRHGIAVNLLESAYGGVKAIVLIPSKVLDEDDGMTAKQADDERSGAQRGKRRQPEMPFLPQAAEDPVPRPPADTEVPARHWPVEEPSGEPATPRATAGSSFGDTPRPGAKPRAPLPRRRRQAHLVPQLQLEGQENAAAPAARRLRSPEAARNSMASFQRGTRQARGVSGGQNG</sequence>
<evidence type="ECO:0000256" key="8">
    <source>
        <dbReference type="SAM" id="MobiDB-lite"/>
    </source>
</evidence>
<proteinExistence type="predicted"/>
<comment type="catalytic activity">
    <reaction evidence="1">
        <text>ATP + protein L-histidine = ADP + protein N-phospho-L-histidine.</text>
        <dbReference type="EC" id="2.7.13.3"/>
    </reaction>
</comment>
<keyword evidence="7 9" id="KW-1133">Transmembrane helix</keyword>
<dbReference type="RefSeq" id="WP_168519771.1">
    <property type="nucleotide sequence ID" value="NZ_JAAXLS010000026.1"/>
</dbReference>
<evidence type="ECO:0000259" key="10">
    <source>
        <dbReference type="PROSITE" id="PS50109"/>
    </source>
</evidence>
<evidence type="ECO:0000256" key="4">
    <source>
        <dbReference type="ARBA" id="ARBA00022679"/>
    </source>
</evidence>
<dbReference type="SMART" id="SM00387">
    <property type="entry name" value="HATPase_c"/>
    <property type="match status" value="1"/>
</dbReference>
<dbReference type="PANTHER" id="PTHR45436">
    <property type="entry name" value="SENSOR HISTIDINE KINASE YKOH"/>
    <property type="match status" value="1"/>
</dbReference>
<evidence type="ECO:0000256" key="9">
    <source>
        <dbReference type="SAM" id="Phobius"/>
    </source>
</evidence>
<evidence type="ECO:0000313" key="12">
    <source>
        <dbReference type="Proteomes" id="UP000715441"/>
    </source>
</evidence>
<dbReference type="Gene3D" id="3.30.565.10">
    <property type="entry name" value="Histidine kinase-like ATPase, C-terminal domain"/>
    <property type="match status" value="1"/>
</dbReference>
<comment type="caution">
    <text evidence="11">The sequence shown here is derived from an EMBL/GenBank/DDBJ whole genome shotgun (WGS) entry which is preliminary data.</text>
</comment>
<keyword evidence="3" id="KW-0597">Phosphoprotein</keyword>
<gene>
    <name evidence="11" type="ORF">HFP15_28095</name>
</gene>
<dbReference type="PANTHER" id="PTHR45436:SF5">
    <property type="entry name" value="SENSOR HISTIDINE KINASE TRCS"/>
    <property type="match status" value="1"/>
</dbReference>
<dbReference type="PROSITE" id="PS50109">
    <property type="entry name" value="HIS_KIN"/>
    <property type="match status" value="1"/>
</dbReference>
<feature type="transmembrane region" description="Helical" evidence="9">
    <location>
        <begin position="31"/>
        <end position="54"/>
    </location>
</feature>
<name>A0ABX1JAC5_9PSEU</name>
<dbReference type="InterPro" id="IPR003594">
    <property type="entry name" value="HATPase_dom"/>
</dbReference>
<keyword evidence="9" id="KW-0472">Membrane</keyword>
<dbReference type="Pfam" id="PF08376">
    <property type="entry name" value="NIT"/>
    <property type="match status" value="1"/>
</dbReference>
<dbReference type="Gene3D" id="6.10.340.10">
    <property type="match status" value="1"/>
</dbReference>
<keyword evidence="4" id="KW-0808">Transferase</keyword>
<evidence type="ECO:0000313" key="11">
    <source>
        <dbReference type="EMBL" id="NKQ56742.1"/>
    </source>
</evidence>
<keyword evidence="5 9" id="KW-0812">Transmembrane</keyword>
<feature type="region of interest" description="Disordered" evidence="8">
    <location>
        <begin position="650"/>
        <end position="791"/>
    </location>
</feature>
<dbReference type="Proteomes" id="UP000715441">
    <property type="component" value="Unassembled WGS sequence"/>
</dbReference>
<protein>
    <recommendedName>
        <fullName evidence="2">histidine kinase</fullName>
        <ecNumber evidence="2">2.7.13.3</ecNumber>
    </recommendedName>
</protein>